<evidence type="ECO:0000256" key="3">
    <source>
        <dbReference type="ARBA" id="ARBA00023015"/>
    </source>
</evidence>
<dbReference type="Gene3D" id="1.10.260.40">
    <property type="entry name" value="lambda repressor-like DNA-binding domains"/>
    <property type="match status" value="1"/>
</dbReference>
<dbReference type="CDD" id="cd00093">
    <property type="entry name" value="HTH_XRE"/>
    <property type="match status" value="1"/>
</dbReference>
<evidence type="ECO:0000256" key="4">
    <source>
        <dbReference type="ARBA" id="ARBA00023125"/>
    </source>
</evidence>
<dbReference type="InterPro" id="IPR015927">
    <property type="entry name" value="Peptidase_S24_S26A/B/C"/>
</dbReference>
<dbReference type="Pfam" id="PF00717">
    <property type="entry name" value="Peptidase_S24"/>
    <property type="match status" value="1"/>
</dbReference>
<protein>
    <recommendedName>
        <fullName evidence="6">HTH cro/C1-type domain-containing protein</fullName>
    </recommendedName>
</protein>
<dbReference type="CDD" id="cd06529">
    <property type="entry name" value="S24_LexA-like"/>
    <property type="match status" value="1"/>
</dbReference>
<dbReference type="PANTHER" id="PTHR40661">
    <property type="match status" value="1"/>
</dbReference>
<dbReference type="RefSeq" id="WP_112790577.1">
    <property type="nucleotide sequence ID" value="NZ_NAQV01000058.1"/>
</dbReference>
<evidence type="ECO:0000256" key="2">
    <source>
        <dbReference type="ARBA" id="ARBA00022801"/>
    </source>
</evidence>
<keyword evidence="2" id="KW-0378">Hydrolase</keyword>
<keyword evidence="4" id="KW-0238">DNA-binding</keyword>
<dbReference type="InterPro" id="IPR019756">
    <property type="entry name" value="Pept_S26A_signal_pept_1_Ser-AS"/>
</dbReference>
<dbReference type="InterPro" id="IPR001387">
    <property type="entry name" value="Cro/C1-type_HTH"/>
</dbReference>
<dbReference type="GO" id="GO:0003677">
    <property type="term" value="F:DNA binding"/>
    <property type="evidence" value="ECO:0007669"/>
    <property type="project" value="UniProtKB-KW"/>
</dbReference>
<gene>
    <name evidence="7" type="ORF">B8A44_09435</name>
</gene>
<dbReference type="SUPFAM" id="SSF51306">
    <property type="entry name" value="LexA/Signal peptidase"/>
    <property type="match status" value="1"/>
</dbReference>
<dbReference type="InterPro" id="IPR010982">
    <property type="entry name" value="Lambda_DNA-bd_dom_sf"/>
</dbReference>
<dbReference type="GO" id="GO:0006508">
    <property type="term" value="P:proteolysis"/>
    <property type="evidence" value="ECO:0007669"/>
    <property type="project" value="UniProtKB-KW"/>
</dbReference>
<dbReference type="GO" id="GO:0016020">
    <property type="term" value="C:membrane"/>
    <property type="evidence" value="ECO:0007669"/>
    <property type="project" value="InterPro"/>
</dbReference>
<dbReference type="Proteomes" id="UP000249099">
    <property type="component" value="Unassembled WGS sequence"/>
</dbReference>
<accession>A0A328KHS0</accession>
<feature type="non-terminal residue" evidence="7">
    <location>
        <position position="216"/>
    </location>
</feature>
<evidence type="ECO:0000313" key="8">
    <source>
        <dbReference type="Proteomes" id="UP000249099"/>
    </source>
</evidence>
<evidence type="ECO:0000259" key="6">
    <source>
        <dbReference type="PROSITE" id="PS50943"/>
    </source>
</evidence>
<name>A0A328KHS0_9LACT</name>
<feature type="domain" description="HTH cro/C1-type" evidence="6">
    <location>
        <begin position="11"/>
        <end position="65"/>
    </location>
</feature>
<dbReference type="Pfam" id="PF01381">
    <property type="entry name" value="HTH_3"/>
    <property type="match status" value="1"/>
</dbReference>
<evidence type="ECO:0000256" key="1">
    <source>
        <dbReference type="ARBA" id="ARBA00022670"/>
    </source>
</evidence>
<organism evidence="7 8">
    <name type="scientific">Dolosigranulum pigrum</name>
    <dbReference type="NCBI Taxonomy" id="29394"/>
    <lineage>
        <taxon>Bacteria</taxon>
        <taxon>Bacillati</taxon>
        <taxon>Bacillota</taxon>
        <taxon>Bacilli</taxon>
        <taxon>Lactobacillales</taxon>
        <taxon>Carnobacteriaceae</taxon>
        <taxon>Dolosigranulum</taxon>
    </lineage>
</organism>
<dbReference type="AlphaFoldDB" id="A0A328KHS0"/>
<dbReference type="PROSITE" id="PS00501">
    <property type="entry name" value="SPASE_I_1"/>
    <property type="match status" value="1"/>
</dbReference>
<dbReference type="SMART" id="SM00530">
    <property type="entry name" value="HTH_XRE"/>
    <property type="match status" value="1"/>
</dbReference>
<dbReference type="GO" id="GO:0004252">
    <property type="term" value="F:serine-type endopeptidase activity"/>
    <property type="evidence" value="ECO:0007669"/>
    <property type="project" value="InterPro"/>
</dbReference>
<dbReference type="SUPFAM" id="SSF47413">
    <property type="entry name" value="lambda repressor-like DNA-binding domains"/>
    <property type="match status" value="1"/>
</dbReference>
<keyword evidence="3" id="KW-0805">Transcription regulation</keyword>
<proteinExistence type="predicted"/>
<comment type="caution">
    <text evidence="7">The sequence shown here is derived from an EMBL/GenBank/DDBJ whole genome shotgun (WGS) entry which is preliminary data.</text>
</comment>
<keyword evidence="1" id="KW-0645">Protease</keyword>
<dbReference type="InterPro" id="IPR039418">
    <property type="entry name" value="LexA-like"/>
</dbReference>
<evidence type="ECO:0000256" key="5">
    <source>
        <dbReference type="ARBA" id="ARBA00023163"/>
    </source>
</evidence>
<keyword evidence="5" id="KW-0804">Transcription</keyword>
<dbReference type="EMBL" id="NAQV01000058">
    <property type="protein sequence ID" value="RAN61374.1"/>
    <property type="molecule type" value="Genomic_DNA"/>
</dbReference>
<dbReference type="PROSITE" id="PS50943">
    <property type="entry name" value="HTH_CROC1"/>
    <property type="match status" value="1"/>
</dbReference>
<dbReference type="PANTHER" id="PTHR40661:SF1">
    <property type="entry name" value="HTH CRO_C1-TYPE DOMAIN-CONTAINING PROTEIN"/>
    <property type="match status" value="1"/>
</dbReference>
<reference evidence="7 8" key="1">
    <citation type="submission" date="2017-03" db="EMBL/GenBank/DDBJ databases">
        <title>wgs assembly of Dolosigranulum pigrum KPL CDC strains.</title>
        <authorList>
            <person name="Brugger S.D."/>
            <person name="Pettigrew M."/>
            <person name="Kong Y."/>
            <person name="Lemon K.P."/>
        </authorList>
    </citation>
    <scope>NUCLEOTIDE SEQUENCE [LARGE SCALE GENOMIC DNA]</scope>
    <source>
        <strain evidence="7 8">KPL1931_CDC4294-98</strain>
    </source>
</reference>
<sequence length="216" mass="24776">MDLTTYVGDKIKYYRKEFKLSQKELSDKLGISNGSLSHYERGFRSPSYDDLANMADIFQIPIEKFFPKNKYSKQPKIISIYKQLEQSRKDKVDDFAKEQLSEQLDSPSVGEIVQLHDFIQARQFTPKRVERELHGIVSAGTGEPVFEESVETVNISSDIIPDKPYDLMLRVSGDSMTPAFQDGEYIFVKKDYDLRSGSFGVFIINGESYVKKVIVE</sequence>
<dbReference type="Gene3D" id="2.10.109.10">
    <property type="entry name" value="Umud Fragment, subunit A"/>
    <property type="match status" value="1"/>
</dbReference>
<evidence type="ECO:0000313" key="7">
    <source>
        <dbReference type="EMBL" id="RAN61374.1"/>
    </source>
</evidence>
<dbReference type="InterPro" id="IPR036286">
    <property type="entry name" value="LexA/Signal_pep-like_sf"/>
</dbReference>